<sequence>MSRVTPQARRTVKRAWRMAGLVKAAVDRRCSQHEKTLRVPSADKVKRWQRLISVARSRQYHGAERSLGKRLLDALNDLQREVDDAIYVAAASMAPRRSISLADVTADLLTIEAEFPACDFDFTKQTIAVTTEPIEIEYTHLGAFRIELELRYLGQSCPYRVVAVDPNPATCCDSTTHPHVQSEVLCEGEGHGPIKLALAEGRLLDFFTVVNQVLHTYNPHSAYTTLGDWSGTECRDCGSTVDEDDICSCEQCDAQICSGCTCSCDGCSETHCDDCMTKCEGCRDQFCGSCIKSCDRCDNSFCDDCLTEEKCDDCVNEEEEEATSDPSEESSEPAVHALCVGETAIPA</sequence>
<comment type="caution">
    <text evidence="1">The sequence shown here is derived from an EMBL/GenBank/DDBJ whole genome shotgun (WGS) entry which is preliminary data.</text>
</comment>
<proteinExistence type="predicted"/>
<evidence type="ECO:0000313" key="2">
    <source>
        <dbReference type="Proteomes" id="UP000319908"/>
    </source>
</evidence>
<protein>
    <submittedName>
        <fullName evidence="1">Uncharacterized protein</fullName>
    </submittedName>
</protein>
<dbReference type="AlphaFoldDB" id="A0A5C6B7R1"/>
<gene>
    <name evidence="1" type="ORF">Poly21_56210</name>
</gene>
<dbReference type="Proteomes" id="UP000319908">
    <property type="component" value="Unassembled WGS sequence"/>
</dbReference>
<dbReference type="RefSeq" id="WP_146410035.1">
    <property type="nucleotide sequence ID" value="NZ_SJPU01000012.1"/>
</dbReference>
<organism evidence="1 2">
    <name type="scientific">Allorhodopirellula heiligendammensis</name>
    <dbReference type="NCBI Taxonomy" id="2714739"/>
    <lineage>
        <taxon>Bacteria</taxon>
        <taxon>Pseudomonadati</taxon>
        <taxon>Planctomycetota</taxon>
        <taxon>Planctomycetia</taxon>
        <taxon>Pirellulales</taxon>
        <taxon>Pirellulaceae</taxon>
        <taxon>Allorhodopirellula</taxon>
    </lineage>
</organism>
<dbReference type="OrthoDB" id="258484at2"/>
<evidence type="ECO:0000313" key="1">
    <source>
        <dbReference type="EMBL" id="TWU06554.1"/>
    </source>
</evidence>
<accession>A0A5C6B7R1</accession>
<dbReference type="EMBL" id="SJPU01000012">
    <property type="protein sequence ID" value="TWU06554.1"/>
    <property type="molecule type" value="Genomic_DNA"/>
</dbReference>
<reference evidence="1 2" key="1">
    <citation type="journal article" date="2020" name="Antonie Van Leeuwenhoek">
        <title>Rhodopirellula heiligendammensis sp. nov., Rhodopirellula pilleata sp. nov., and Rhodopirellula solitaria sp. nov. isolated from natural or artificial marine surfaces in Northern Germany and California, USA, and emended description of the genus Rhodopirellula.</title>
        <authorList>
            <person name="Kallscheuer N."/>
            <person name="Wiegand S."/>
            <person name="Jogler M."/>
            <person name="Boedeker C."/>
            <person name="Peeters S.H."/>
            <person name="Rast P."/>
            <person name="Heuer A."/>
            <person name="Jetten M.S.M."/>
            <person name="Rohde M."/>
            <person name="Jogler C."/>
        </authorList>
    </citation>
    <scope>NUCLEOTIDE SEQUENCE [LARGE SCALE GENOMIC DNA]</scope>
    <source>
        <strain evidence="1 2">Poly21</strain>
    </source>
</reference>
<keyword evidence="2" id="KW-1185">Reference proteome</keyword>
<name>A0A5C6B7R1_9BACT</name>